<organism evidence="6 7">
    <name type="scientific">Wenjunlia vitaminophila</name>
    <name type="common">Streptomyces vitaminophilus</name>
    <dbReference type="NCBI Taxonomy" id="76728"/>
    <lineage>
        <taxon>Bacteria</taxon>
        <taxon>Bacillati</taxon>
        <taxon>Actinomycetota</taxon>
        <taxon>Actinomycetes</taxon>
        <taxon>Kitasatosporales</taxon>
        <taxon>Streptomycetaceae</taxon>
        <taxon>Wenjunlia</taxon>
    </lineage>
</organism>
<dbReference type="SUPFAM" id="SSF48498">
    <property type="entry name" value="Tetracyclin repressor-like, C-terminal domain"/>
    <property type="match status" value="1"/>
</dbReference>
<dbReference type="PANTHER" id="PTHR30055:SF234">
    <property type="entry name" value="HTH-TYPE TRANSCRIPTIONAL REGULATOR BETI"/>
    <property type="match status" value="1"/>
</dbReference>
<comment type="caution">
    <text evidence="6">The sequence shown here is derived from an EMBL/GenBank/DDBJ whole genome shotgun (WGS) entry which is preliminary data.</text>
</comment>
<dbReference type="eggNOG" id="COG1309">
    <property type="taxonomic scope" value="Bacteria"/>
</dbReference>
<dbReference type="InterPro" id="IPR001647">
    <property type="entry name" value="HTH_TetR"/>
</dbReference>
<keyword evidence="1" id="KW-0805">Transcription regulation</keyword>
<protein>
    <submittedName>
        <fullName evidence="6">TetR family transcriptional regulator</fullName>
    </submittedName>
</protein>
<dbReference type="Gene3D" id="1.10.10.60">
    <property type="entry name" value="Homeodomain-like"/>
    <property type="match status" value="1"/>
</dbReference>
<gene>
    <name evidence="6" type="ORF">AQ490_12430</name>
</gene>
<evidence type="ECO:0000256" key="2">
    <source>
        <dbReference type="ARBA" id="ARBA00023125"/>
    </source>
</evidence>
<feature type="domain" description="HTH tetR-type" evidence="5">
    <location>
        <begin position="18"/>
        <end position="78"/>
    </location>
</feature>
<evidence type="ECO:0000256" key="4">
    <source>
        <dbReference type="PROSITE-ProRule" id="PRU00335"/>
    </source>
</evidence>
<dbReference type="InterPro" id="IPR009057">
    <property type="entry name" value="Homeodomain-like_sf"/>
</dbReference>
<dbReference type="RefSeq" id="WP_018382379.1">
    <property type="nucleotide sequence ID" value="NZ_LLZU01000039.1"/>
</dbReference>
<dbReference type="PANTHER" id="PTHR30055">
    <property type="entry name" value="HTH-TYPE TRANSCRIPTIONAL REGULATOR RUTR"/>
    <property type="match status" value="1"/>
</dbReference>
<dbReference type="GO" id="GO:0000976">
    <property type="term" value="F:transcription cis-regulatory region binding"/>
    <property type="evidence" value="ECO:0007669"/>
    <property type="project" value="TreeGrafter"/>
</dbReference>
<dbReference type="GO" id="GO:0003700">
    <property type="term" value="F:DNA-binding transcription factor activity"/>
    <property type="evidence" value="ECO:0007669"/>
    <property type="project" value="TreeGrafter"/>
</dbReference>
<dbReference type="OrthoDB" id="5181477at2"/>
<reference evidence="6 7" key="1">
    <citation type="submission" date="2015-10" db="EMBL/GenBank/DDBJ databases">
        <title>Draft genome sequence of pyrrolomycin-producing Streptomyces vitaminophilus.</title>
        <authorList>
            <person name="Graham D.E."/>
            <person name="Mahan K.M."/>
            <person name="Klingeman D.M."/>
            <person name="Hettich R.L."/>
            <person name="Parry R.J."/>
        </authorList>
    </citation>
    <scope>NUCLEOTIDE SEQUENCE [LARGE SCALE GENOMIC DNA]</scope>
    <source>
        <strain evidence="6 7">ATCC 31673</strain>
    </source>
</reference>
<keyword evidence="3" id="KW-0804">Transcription</keyword>
<evidence type="ECO:0000313" key="7">
    <source>
        <dbReference type="Proteomes" id="UP000050867"/>
    </source>
</evidence>
<dbReference type="STRING" id="76728.AQ490_12430"/>
<evidence type="ECO:0000256" key="1">
    <source>
        <dbReference type="ARBA" id="ARBA00023015"/>
    </source>
</evidence>
<evidence type="ECO:0000256" key="3">
    <source>
        <dbReference type="ARBA" id="ARBA00023163"/>
    </source>
</evidence>
<dbReference type="AlphaFoldDB" id="A0A0T6LKP9"/>
<dbReference type="InterPro" id="IPR036271">
    <property type="entry name" value="Tet_transcr_reg_TetR-rel_C_sf"/>
</dbReference>
<dbReference type="InterPro" id="IPR050109">
    <property type="entry name" value="HTH-type_TetR-like_transc_reg"/>
</dbReference>
<dbReference type="SUPFAM" id="SSF46689">
    <property type="entry name" value="Homeodomain-like"/>
    <property type="match status" value="1"/>
</dbReference>
<keyword evidence="7" id="KW-1185">Reference proteome</keyword>
<feature type="DNA-binding region" description="H-T-H motif" evidence="4">
    <location>
        <begin position="41"/>
        <end position="60"/>
    </location>
</feature>
<sequence>MTSISWASAERFGGRGLTGRQSELFDQLVALFLANGFADFTLDELAGRLRCSKSTLYALARSKEQLSVAVVKHFFRRSAERVEEWTARAVGARDRVGAYLTAVARELRPASARFYADLAAFPPALEVYERNTRIAATRVRELVDEGVRSGAFRDVHAAFVAEIVSTAMVAIQRGEITERTGLPDADAYQELATLLLHGIAAP</sequence>
<proteinExistence type="predicted"/>
<accession>A0A0T6LKP9</accession>
<keyword evidence="2 4" id="KW-0238">DNA-binding</keyword>
<dbReference type="Pfam" id="PF00440">
    <property type="entry name" value="TetR_N"/>
    <property type="match status" value="1"/>
</dbReference>
<dbReference type="EMBL" id="LLZU01000039">
    <property type="protein sequence ID" value="KRV46669.1"/>
    <property type="molecule type" value="Genomic_DNA"/>
</dbReference>
<dbReference type="Gene3D" id="1.10.357.10">
    <property type="entry name" value="Tetracycline Repressor, domain 2"/>
    <property type="match status" value="1"/>
</dbReference>
<dbReference type="PROSITE" id="PS50977">
    <property type="entry name" value="HTH_TETR_2"/>
    <property type="match status" value="1"/>
</dbReference>
<name>A0A0T6LKP9_WENVI</name>
<dbReference type="Proteomes" id="UP000050867">
    <property type="component" value="Unassembled WGS sequence"/>
</dbReference>
<evidence type="ECO:0000313" key="6">
    <source>
        <dbReference type="EMBL" id="KRV46669.1"/>
    </source>
</evidence>
<evidence type="ECO:0000259" key="5">
    <source>
        <dbReference type="PROSITE" id="PS50977"/>
    </source>
</evidence>